<sequence>MHNQLAPRFVLAHNAREIPSGQIPIARRHHSFNELIGSGTSSLGPPSPTELEVALLGVFESIGLPFPTQSENLISRISTLSKYIRTLVDTVDRERAARTKAEATLAEEREKAEATLAEERANHARLLQEIRKECQEPFVVPALLDAFIALSETVDSISRVTDKTS</sequence>
<gene>
    <name evidence="2" type="ORF">B0F90DRAFT_1817610</name>
</gene>
<evidence type="ECO:0000313" key="2">
    <source>
        <dbReference type="EMBL" id="KAI0300565.1"/>
    </source>
</evidence>
<dbReference type="Proteomes" id="UP001203297">
    <property type="component" value="Unassembled WGS sequence"/>
</dbReference>
<accession>A0AAD4M406</accession>
<name>A0AAD4M406_9AGAM</name>
<proteinExistence type="predicted"/>
<keyword evidence="1" id="KW-0175">Coiled coil</keyword>
<organism evidence="2 3">
    <name type="scientific">Multifurca ochricompacta</name>
    <dbReference type="NCBI Taxonomy" id="376703"/>
    <lineage>
        <taxon>Eukaryota</taxon>
        <taxon>Fungi</taxon>
        <taxon>Dikarya</taxon>
        <taxon>Basidiomycota</taxon>
        <taxon>Agaricomycotina</taxon>
        <taxon>Agaricomycetes</taxon>
        <taxon>Russulales</taxon>
        <taxon>Russulaceae</taxon>
        <taxon>Multifurca</taxon>
    </lineage>
</organism>
<dbReference type="EMBL" id="WTXG01000018">
    <property type="protein sequence ID" value="KAI0300565.1"/>
    <property type="molecule type" value="Genomic_DNA"/>
</dbReference>
<keyword evidence="3" id="KW-1185">Reference proteome</keyword>
<evidence type="ECO:0000256" key="1">
    <source>
        <dbReference type="SAM" id="Coils"/>
    </source>
</evidence>
<protein>
    <submittedName>
        <fullName evidence="2">Uncharacterized protein</fullName>
    </submittedName>
</protein>
<feature type="coiled-coil region" evidence="1">
    <location>
        <begin position="91"/>
        <end position="136"/>
    </location>
</feature>
<dbReference type="AlphaFoldDB" id="A0AAD4M406"/>
<evidence type="ECO:0000313" key="3">
    <source>
        <dbReference type="Proteomes" id="UP001203297"/>
    </source>
</evidence>
<reference evidence="2" key="1">
    <citation type="journal article" date="2022" name="New Phytol.">
        <title>Evolutionary transition to the ectomycorrhizal habit in the genomes of a hyperdiverse lineage of mushroom-forming fungi.</title>
        <authorList>
            <person name="Looney B."/>
            <person name="Miyauchi S."/>
            <person name="Morin E."/>
            <person name="Drula E."/>
            <person name="Courty P.E."/>
            <person name="Kohler A."/>
            <person name="Kuo A."/>
            <person name="LaButti K."/>
            <person name="Pangilinan J."/>
            <person name="Lipzen A."/>
            <person name="Riley R."/>
            <person name="Andreopoulos W."/>
            <person name="He G."/>
            <person name="Johnson J."/>
            <person name="Nolan M."/>
            <person name="Tritt A."/>
            <person name="Barry K.W."/>
            <person name="Grigoriev I.V."/>
            <person name="Nagy L.G."/>
            <person name="Hibbett D."/>
            <person name="Henrissat B."/>
            <person name="Matheny P.B."/>
            <person name="Labbe J."/>
            <person name="Martin F.M."/>
        </authorList>
    </citation>
    <scope>NUCLEOTIDE SEQUENCE</scope>
    <source>
        <strain evidence="2">BPL690</strain>
    </source>
</reference>
<comment type="caution">
    <text evidence="2">The sequence shown here is derived from an EMBL/GenBank/DDBJ whole genome shotgun (WGS) entry which is preliminary data.</text>
</comment>